<comment type="caution">
    <text evidence="1">The sequence shown here is derived from an EMBL/GenBank/DDBJ whole genome shotgun (WGS) entry which is preliminary data.</text>
</comment>
<dbReference type="AlphaFoldDB" id="A0A0F9J8U9"/>
<dbReference type="EMBL" id="LAZR01018645">
    <property type="protein sequence ID" value="KKL95557.1"/>
    <property type="molecule type" value="Genomic_DNA"/>
</dbReference>
<evidence type="ECO:0000313" key="1">
    <source>
        <dbReference type="EMBL" id="KKL95557.1"/>
    </source>
</evidence>
<accession>A0A0F9J8U9</accession>
<name>A0A0F9J8U9_9ZZZZ</name>
<organism evidence="1">
    <name type="scientific">marine sediment metagenome</name>
    <dbReference type="NCBI Taxonomy" id="412755"/>
    <lineage>
        <taxon>unclassified sequences</taxon>
        <taxon>metagenomes</taxon>
        <taxon>ecological metagenomes</taxon>
    </lineage>
</organism>
<protein>
    <submittedName>
        <fullName evidence="1">Uncharacterized protein</fullName>
    </submittedName>
</protein>
<sequence length="43" mass="4757">MRHGTATVKIDVLFVDGEFSWSHFTNLLAPPAVLEQGKICIIT</sequence>
<proteinExistence type="predicted"/>
<gene>
    <name evidence="1" type="ORF">LCGC14_1853330</name>
</gene>
<reference evidence="1" key="1">
    <citation type="journal article" date="2015" name="Nature">
        <title>Complex archaea that bridge the gap between prokaryotes and eukaryotes.</title>
        <authorList>
            <person name="Spang A."/>
            <person name="Saw J.H."/>
            <person name="Jorgensen S.L."/>
            <person name="Zaremba-Niedzwiedzka K."/>
            <person name="Martijn J."/>
            <person name="Lind A.E."/>
            <person name="van Eijk R."/>
            <person name="Schleper C."/>
            <person name="Guy L."/>
            <person name="Ettema T.J."/>
        </authorList>
    </citation>
    <scope>NUCLEOTIDE SEQUENCE</scope>
</reference>
<feature type="non-terminal residue" evidence="1">
    <location>
        <position position="43"/>
    </location>
</feature>